<protein>
    <submittedName>
        <fullName evidence="2">Uncharacterized protein</fullName>
    </submittedName>
</protein>
<keyword evidence="1" id="KW-0812">Transmembrane</keyword>
<organism evidence="2">
    <name type="scientific">bioreactor metagenome</name>
    <dbReference type="NCBI Taxonomy" id="1076179"/>
    <lineage>
        <taxon>unclassified sequences</taxon>
        <taxon>metagenomes</taxon>
        <taxon>ecological metagenomes</taxon>
    </lineage>
</organism>
<feature type="transmembrane region" description="Helical" evidence="1">
    <location>
        <begin position="6"/>
        <end position="23"/>
    </location>
</feature>
<proteinExistence type="predicted"/>
<sequence>MKTLKIYNVIATLLIVLLVVWVVELRKEVKETEELLVLCAERFYENLDDVE</sequence>
<reference evidence="2" key="1">
    <citation type="submission" date="2019-08" db="EMBL/GenBank/DDBJ databases">
        <authorList>
            <person name="Kucharzyk K."/>
            <person name="Murdoch R.W."/>
            <person name="Higgins S."/>
            <person name="Loffler F."/>
        </authorList>
    </citation>
    <scope>NUCLEOTIDE SEQUENCE</scope>
</reference>
<name>A0A645E414_9ZZZZ</name>
<dbReference type="AlphaFoldDB" id="A0A645E414"/>
<accession>A0A645E414</accession>
<evidence type="ECO:0000313" key="2">
    <source>
        <dbReference type="EMBL" id="MPM96279.1"/>
    </source>
</evidence>
<gene>
    <name evidence="2" type="ORF">SDC9_143437</name>
</gene>
<keyword evidence="1" id="KW-0472">Membrane</keyword>
<dbReference type="EMBL" id="VSSQ01042667">
    <property type="protein sequence ID" value="MPM96279.1"/>
    <property type="molecule type" value="Genomic_DNA"/>
</dbReference>
<comment type="caution">
    <text evidence="2">The sequence shown here is derived from an EMBL/GenBank/DDBJ whole genome shotgun (WGS) entry which is preliminary data.</text>
</comment>
<keyword evidence="1" id="KW-1133">Transmembrane helix</keyword>
<evidence type="ECO:0000256" key="1">
    <source>
        <dbReference type="SAM" id="Phobius"/>
    </source>
</evidence>